<sequence>MRRRARPLGSRLTDRVRFLRASREDLAAADEQASASRRGTTLIKDLTPRSRARVSGVLRAVTYRPASAKPVLVGRLYDGTGSVDLIWIGRRAIAGINPGTHLRAEGMVVAGHSRPSIYNPVYELLGEDA</sequence>
<evidence type="ECO:0000313" key="2">
    <source>
        <dbReference type="Proteomes" id="UP000194577"/>
    </source>
</evidence>
<dbReference type="RefSeq" id="WP_086615751.1">
    <property type="nucleotide sequence ID" value="NZ_MTPX02000073.1"/>
</dbReference>
<comment type="caution">
    <text evidence="1">The sequence shown here is derived from an EMBL/GenBank/DDBJ whole genome shotgun (WGS) entry which is preliminary data.</text>
</comment>
<keyword evidence="2" id="KW-1185">Reference proteome</keyword>
<protein>
    <submittedName>
        <fullName evidence="1">Nucleotide-binding protein</fullName>
    </submittedName>
</protein>
<reference evidence="1 2" key="1">
    <citation type="submission" date="2017-10" db="EMBL/GenBank/DDBJ databases">
        <title>Draft genome sequence of cellulolytic Actinomyces sp CtC72 isolated from cattle rumen fluid.</title>
        <authorList>
            <person name="Joshi A.J."/>
            <person name="Vasudevan G."/>
            <person name="Lanjekar V.B."/>
            <person name="Hivarkar S."/>
            <person name="Engineer A."/>
            <person name="Pore S.D."/>
            <person name="Dhakephalkar P.K."/>
            <person name="Dagar S."/>
        </authorList>
    </citation>
    <scope>NUCLEOTIDE SEQUENCE [LARGE SCALE GENOMIC DNA]</scope>
    <source>
        <strain evidence="2">CtC72</strain>
    </source>
</reference>
<accession>A0ABX4MCX0</accession>
<organism evidence="1 2">
    <name type="scientific">Actinomyces ruminis</name>
    <dbReference type="NCBI Taxonomy" id="1937003"/>
    <lineage>
        <taxon>Bacteria</taxon>
        <taxon>Bacillati</taxon>
        <taxon>Actinomycetota</taxon>
        <taxon>Actinomycetes</taxon>
        <taxon>Actinomycetales</taxon>
        <taxon>Actinomycetaceae</taxon>
        <taxon>Actinomyces</taxon>
    </lineage>
</organism>
<dbReference type="CDD" id="cd04488">
    <property type="entry name" value="RecG_wedge_OBF"/>
    <property type="match status" value="1"/>
</dbReference>
<evidence type="ECO:0000313" key="1">
    <source>
        <dbReference type="EMBL" id="PHP51924.1"/>
    </source>
</evidence>
<gene>
    <name evidence="1" type="ORF">BW737_013260</name>
</gene>
<proteinExistence type="predicted"/>
<dbReference type="EMBL" id="MTPX02000073">
    <property type="protein sequence ID" value="PHP51924.1"/>
    <property type="molecule type" value="Genomic_DNA"/>
</dbReference>
<dbReference type="Proteomes" id="UP000194577">
    <property type="component" value="Unassembled WGS sequence"/>
</dbReference>
<name>A0ABX4MCX0_9ACTO</name>